<sequence>MIIFAHLLNDRSGSPRVLKSVIEDLGFDEQKRLYIGSDGDGILAAVEVDTRKFWYRRTPNRLLTMLTFCASQVHLLWSLLCSPGIPRDAVVYVNTLLPFGAGLFGRLTNRPVIYHIHEMSLSPPALQRFLVAIARYTATRLIYVSDAHRTLLPIAPEKAVTVYNSIDVALAEPSRDHVYRHRTGGVFTVLMLSYARSYKGISELLSLARHFSNRKDIRFNLVVSDGGSLEQVEPSNLTLLPPTDNPEHQYAQASLVLNLSRPDLCVETFGLTLLEAMAFGIPVIAPPVGGPAELVTDGKEGLLIDSRNGAALAAAVGQLADDEARCLEMSAAARARAAQFGREDFRRGILSVIEAVRG</sequence>
<comment type="caution">
    <text evidence="2">The sequence shown here is derived from an EMBL/GenBank/DDBJ whole genome shotgun (WGS) entry which is preliminary data.</text>
</comment>
<keyword evidence="2" id="KW-0808">Transferase</keyword>
<dbReference type="Gene3D" id="3.40.50.2000">
    <property type="entry name" value="Glycogen Phosphorylase B"/>
    <property type="match status" value="2"/>
</dbReference>
<evidence type="ECO:0000259" key="1">
    <source>
        <dbReference type="Pfam" id="PF00534"/>
    </source>
</evidence>
<accession>A0A7W8MH68</accession>
<dbReference type="AlphaFoldDB" id="A0A7W8MH68"/>
<dbReference type="PANTHER" id="PTHR12526">
    <property type="entry name" value="GLYCOSYLTRANSFERASE"/>
    <property type="match status" value="1"/>
</dbReference>
<dbReference type="CDD" id="cd03801">
    <property type="entry name" value="GT4_PimA-like"/>
    <property type="match status" value="1"/>
</dbReference>
<dbReference type="RefSeq" id="WP_183255221.1">
    <property type="nucleotide sequence ID" value="NZ_BAAAFF010000001.1"/>
</dbReference>
<keyword evidence="3" id="KW-1185">Reference proteome</keyword>
<gene>
    <name evidence="2" type="ORF">HNQ67_002174</name>
</gene>
<dbReference type="Proteomes" id="UP000566663">
    <property type="component" value="Unassembled WGS sequence"/>
</dbReference>
<feature type="domain" description="Glycosyl transferase family 1" evidence="1">
    <location>
        <begin position="187"/>
        <end position="335"/>
    </location>
</feature>
<reference evidence="2 3" key="1">
    <citation type="submission" date="2020-08" db="EMBL/GenBank/DDBJ databases">
        <title>Genomic Encyclopedia of Type Strains, Phase IV (KMG-IV): sequencing the most valuable type-strain genomes for metagenomic binning, comparative biology and taxonomic classification.</title>
        <authorList>
            <person name="Goeker M."/>
        </authorList>
    </citation>
    <scope>NUCLEOTIDE SEQUENCE [LARGE SCALE GENOMIC DNA]</scope>
    <source>
        <strain evidence="2 3">DSM 25335</strain>
    </source>
</reference>
<evidence type="ECO:0000313" key="3">
    <source>
        <dbReference type="Proteomes" id="UP000566663"/>
    </source>
</evidence>
<proteinExistence type="predicted"/>
<dbReference type="GO" id="GO:0016757">
    <property type="term" value="F:glycosyltransferase activity"/>
    <property type="evidence" value="ECO:0007669"/>
    <property type="project" value="InterPro"/>
</dbReference>
<evidence type="ECO:0000313" key="2">
    <source>
        <dbReference type="EMBL" id="MBB5292650.1"/>
    </source>
</evidence>
<dbReference type="InterPro" id="IPR001296">
    <property type="entry name" value="Glyco_trans_1"/>
</dbReference>
<organism evidence="2 3">
    <name type="scientific">Brevundimonas basaltis</name>
    <dbReference type="NCBI Taxonomy" id="472166"/>
    <lineage>
        <taxon>Bacteria</taxon>
        <taxon>Pseudomonadati</taxon>
        <taxon>Pseudomonadota</taxon>
        <taxon>Alphaproteobacteria</taxon>
        <taxon>Caulobacterales</taxon>
        <taxon>Caulobacteraceae</taxon>
        <taxon>Brevundimonas</taxon>
    </lineage>
</organism>
<dbReference type="SUPFAM" id="SSF53756">
    <property type="entry name" value="UDP-Glycosyltransferase/glycogen phosphorylase"/>
    <property type="match status" value="1"/>
</dbReference>
<dbReference type="Pfam" id="PF00534">
    <property type="entry name" value="Glycos_transf_1"/>
    <property type="match status" value="1"/>
</dbReference>
<name>A0A7W8MH68_9CAUL</name>
<protein>
    <submittedName>
        <fullName evidence="2">Glycosyltransferase involved in cell wall biosynthesis</fullName>
    </submittedName>
</protein>
<dbReference type="EMBL" id="JACHFZ010000004">
    <property type="protein sequence ID" value="MBB5292650.1"/>
    <property type="molecule type" value="Genomic_DNA"/>
</dbReference>